<geneLocation type="plasmid" evidence="1 2">
    <name>pNG400</name>
</geneLocation>
<dbReference type="eggNOG" id="arCOG08120">
    <property type="taxonomic scope" value="Archaea"/>
</dbReference>
<dbReference type="AlphaFoldDB" id="Q5V7V0"/>
<dbReference type="Proteomes" id="UP000001169">
    <property type="component" value="Plasmid pNG400"/>
</dbReference>
<gene>
    <name evidence="1" type="ordered locus">pNG4023</name>
</gene>
<dbReference type="InterPro" id="IPR036388">
    <property type="entry name" value="WH-like_DNA-bd_sf"/>
</dbReference>
<protein>
    <recommendedName>
        <fullName evidence="3">HTH domain-containing protein</fullName>
    </recommendedName>
</protein>
<reference evidence="1 2" key="1">
    <citation type="journal article" date="2004" name="Genome Res.">
        <title>Genome sequence of Haloarcula marismortui: a halophilic archaeon from the Dead Sea.</title>
        <authorList>
            <person name="Baliga N.S."/>
            <person name="Bonneau R."/>
            <person name="Facciotti M.T."/>
            <person name="Pan M."/>
            <person name="Glusman G."/>
            <person name="Deutsch E.W."/>
            <person name="Shannon P."/>
            <person name="Chiu Y."/>
            <person name="Weng R.S."/>
            <person name="Gan R.R."/>
            <person name="Hung P."/>
            <person name="Date S.V."/>
            <person name="Marcotte E."/>
            <person name="Hood L."/>
            <person name="Ng W.V."/>
        </authorList>
    </citation>
    <scope>NUCLEOTIDE SEQUENCE [LARGE SCALE GENOMIC DNA]</scope>
    <source>
        <strain evidence="2">ATCC 43049 / DSM 3752 / JCM 8966 / VKM B-1809</strain>
        <plasmid evidence="2">Plasmid pNG400</plasmid>
    </source>
</reference>
<dbReference type="HOGENOM" id="CLU_170792_0_0_2"/>
<evidence type="ECO:0000313" key="1">
    <source>
        <dbReference type="EMBL" id="AAV44399.1"/>
    </source>
</evidence>
<evidence type="ECO:0008006" key="3">
    <source>
        <dbReference type="Google" id="ProtNLM"/>
    </source>
</evidence>
<dbReference type="EMBL" id="AY596293">
    <property type="protein sequence ID" value="AAV44399.1"/>
    <property type="molecule type" value="Genomic_DNA"/>
</dbReference>
<accession>Q5V7V0</accession>
<keyword evidence="1" id="KW-0614">Plasmid</keyword>
<dbReference type="EnsemblBacteria" id="AAV44399">
    <property type="protein sequence ID" value="AAV44399"/>
    <property type="gene ID" value="pNG4023"/>
</dbReference>
<proteinExistence type="predicted"/>
<sequence>MVINASGNPYTRVEQLSRMSSMDHAADRGEKKELRKEHPSGWLYLTQHDAIPILVDALLDLPPNREFNKTELAEHAGVTRQTVGNYTDLLLEVELIEVVPDTSPRRYRVADSDVVRELFELNSALNNVGSE</sequence>
<dbReference type="InterPro" id="IPR036390">
    <property type="entry name" value="WH_DNA-bd_sf"/>
</dbReference>
<dbReference type="Gene3D" id="1.10.10.10">
    <property type="entry name" value="Winged helix-like DNA-binding domain superfamily/Winged helix DNA-binding domain"/>
    <property type="match status" value="1"/>
</dbReference>
<dbReference type="KEGG" id="hma:pNG4023"/>
<dbReference type="PATRIC" id="fig|272569.17.peg.144"/>
<organism evidence="1 2">
    <name type="scientific">Haloarcula marismortui (strain ATCC 43049 / DSM 3752 / JCM 8966 / VKM B-1809)</name>
    <name type="common">Halobacterium marismortui</name>
    <dbReference type="NCBI Taxonomy" id="272569"/>
    <lineage>
        <taxon>Archaea</taxon>
        <taxon>Methanobacteriati</taxon>
        <taxon>Methanobacteriota</taxon>
        <taxon>Stenosarchaea group</taxon>
        <taxon>Halobacteria</taxon>
        <taxon>Halobacteriales</taxon>
        <taxon>Haloarculaceae</taxon>
        <taxon>Haloarcula</taxon>
    </lineage>
</organism>
<name>Q5V7V0_HALMA</name>
<dbReference type="PaxDb" id="272569-pNG4023"/>
<evidence type="ECO:0000313" key="2">
    <source>
        <dbReference type="Proteomes" id="UP000001169"/>
    </source>
</evidence>
<dbReference type="SUPFAM" id="SSF46785">
    <property type="entry name" value="Winged helix' DNA-binding domain"/>
    <property type="match status" value="1"/>
</dbReference>
<keyword evidence="2" id="KW-1185">Reference proteome</keyword>